<dbReference type="Proteomes" id="UP000179807">
    <property type="component" value="Unassembled WGS sequence"/>
</dbReference>
<name>A0A1J4KDV4_9EUKA</name>
<accession>A0A1J4KDV4</accession>
<keyword evidence="2" id="KW-1185">Reference proteome</keyword>
<organism evidence="1 2">
    <name type="scientific">Tritrichomonas foetus</name>
    <dbReference type="NCBI Taxonomy" id="1144522"/>
    <lineage>
        <taxon>Eukaryota</taxon>
        <taxon>Metamonada</taxon>
        <taxon>Parabasalia</taxon>
        <taxon>Tritrichomonadida</taxon>
        <taxon>Tritrichomonadidae</taxon>
        <taxon>Tritrichomonas</taxon>
    </lineage>
</organism>
<gene>
    <name evidence="1" type="ORF">TRFO_21414</name>
</gene>
<evidence type="ECO:0000313" key="1">
    <source>
        <dbReference type="EMBL" id="OHT09615.1"/>
    </source>
</evidence>
<evidence type="ECO:0000313" key="2">
    <source>
        <dbReference type="Proteomes" id="UP000179807"/>
    </source>
</evidence>
<dbReference type="EMBL" id="MLAK01000634">
    <property type="protein sequence ID" value="OHT09615.1"/>
    <property type="molecule type" value="Genomic_DNA"/>
</dbReference>
<dbReference type="AlphaFoldDB" id="A0A1J4KDV4"/>
<sequence length="277" mass="31940">MEFLEGEFFHITIGKKMSFRNIHVHIKEIRNFSVLGTKHYYAKLIELNSYHTNEIRISRHQNNDLTVSAPNGTCNAAVITIRYKHDVRKAILGEILLPFSLIPFRKTIKIEHTFNIIDSPQFADVKKNPSIAVFVESQQAGCRDRPFQNIPVCIDPQMKKNREVIENFNNLVTFYVENREKINHQKMRITANEIPRPTAGFIPSHGGHRKLLNATTKLPQNTNICPFNDLFMAETDDGFLVPPNAIVFVGLKDAVMFEPPVPRDEGRKIDYFFEFDL</sequence>
<dbReference type="RefSeq" id="XP_068362751.1">
    <property type="nucleotide sequence ID" value="XM_068501955.1"/>
</dbReference>
<dbReference type="VEuPathDB" id="TrichDB:TRFO_21414"/>
<proteinExistence type="predicted"/>
<protein>
    <submittedName>
        <fullName evidence="1">Uncharacterized protein</fullName>
    </submittedName>
</protein>
<comment type="caution">
    <text evidence="1">The sequence shown here is derived from an EMBL/GenBank/DDBJ whole genome shotgun (WGS) entry which is preliminary data.</text>
</comment>
<reference evidence="1" key="1">
    <citation type="submission" date="2016-10" db="EMBL/GenBank/DDBJ databases">
        <authorList>
            <person name="Benchimol M."/>
            <person name="Almeida L.G."/>
            <person name="Vasconcelos A.T."/>
            <person name="Perreira-Neves A."/>
            <person name="Rosa I.A."/>
            <person name="Tasca T."/>
            <person name="Bogo M.R."/>
            <person name="de Souza W."/>
        </authorList>
    </citation>
    <scope>NUCLEOTIDE SEQUENCE [LARGE SCALE GENOMIC DNA]</scope>
    <source>
        <strain evidence="1">K</strain>
    </source>
</reference>
<dbReference type="GeneID" id="94836659"/>